<organism evidence="1 2">
    <name type="scientific">Trichonephila inaurata madagascariensis</name>
    <dbReference type="NCBI Taxonomy" id="2747483"/>
    <lineage>
        <taxon>Eukaryota</taxon>
        <taxon>Metazoa</taxon>
        <taxon>Ecdysozoa</taxon>
        <taxon>Arthropoda</taxon>
        <taxon>Chelicerata</taxon>
        <taxon>Arachnida</taxon>
        <taxon>Araneae</taxon>
        <taxon>Araneomorphae</taxon>
        <taxon>Entelegynae</taxon>
        <taxon>Araneoidea</taxon>
        <taxon>Nephilidae</taxon>
        <taxon>Trichonephila</taxon>
        <taxon>Trichonephila inaurata</taxon>
    </lineage>
</organism>
<proteinExistence type="predicted"/>
<evidence type="ECO:0000313" key="1">
    <source>
        <dbReference type="EMBL" id="GFY52282.1"/>
    </source>
</evidence>
<dbReference type="AlphaFoldDB" id="A0A8X6XEG3"/>
<evidence type="ECO:0000313" key="2">
    <source>
        <dbReference type="Proteomes" id="UP000886998"/>
    </source>
</evidence>
<accession>A0A8X6XEG3</accession>
<name>A0A8X6XEG3_9ARAC</name>
<sequence>MIFYNPTLPTLQQMSLVVIAVKLGTDLEVKALTKKYEHASFLIPSKEMHIFLNKKLPNYIPPLKSYGLLIHKSNYRLLSNYSFSEYFPDIPNSGSNLHINEHRFTENNLPCMMWEELISKKISSLPLPNSMNSKLMTLIRCICIEIDQWQKEHEHVFRFQCIDLLRYFCWNTQGKIDRVKTAKSLVNDESLCITERYNLAQLYFFVSESISLWEKLPLLFKLKVKCLPDYDDQKVWYQYITTKKDASFNGMCLISWYNTYNLRAYLSFLKQNEKKDWFRCRIQKKRINYEDLCLYLSLLERNEQELVLRKFASNILQHYLVPPLQNEFLDVLKSLWPFISIENYIDILNFIIYERIMIGWKDFDYVGLLKEFWMQTPNNFKEILKNHEVYQNILPVISYELDNSFPNEVILENYKGDYLKFHHGGISYRISKMTSPLE</sequence>
<dbReference type="OrthoDB" id="6442499at2759"/>
<reference evidence="1" key="1">
    <citation type="submission" date="2020-08" db="EMBL/GenBank/DDBJ databases">
        <title>Multicomponent nature underlies the extraordinary mechanical properties of spider dragline silk.</title>
        <authorList>
            <person name="Kono N."/>
            <person name="Nakamura H."/>
            <person name="Mori M."/>
            <person name="Yoshida Y."/>
            <person name="Ohtoshi R."/>
            <person name="Malay A.D."/>
            <person name="Moran D.A.P."/>
            <person name="Tomita M."/>
            <person name="Numata K."/>
            <person name="Arakawa K."/>
        </authorList>
    </citation>
    <scope>NUCLEOTIDE SEQUENCE</scope>
</reference>
<dbReference type="Proteomes" id="UP000886998">
    <property type="component" value="Unassembled WGS sequence"/>
</dbReference>
<gene>
    <name evidence="1" type="primary">NCL1_51334</name>
    <name evidence="1" type="ORF">TNIN_189001</name>
</gene>
<protein>
    <submittedName>
        <fullName evidence="1">Uncharacterized protein</fullName>
    </submittedName>
</protein>
<comment type="caution">
    <text evidence="1">The sequence shown here is derived from an EMBL/GenBank/DDBJ whole genome shotgun (WGS) entry which is preliminary data.</text>
</comment>
<dbReference type="EMBL" id="BMAV01008600">
    <property type="protein sequence ID" value="GFY52282.1"/>
    <property type="molecule type" value="Genomic_DNA"/>
</dbReference>
<keyword evidence="2" id="KW-1185">Reference proteome</keyword>